<accession>A0AAW8YPE2</accession>
<evidence type="ECO:0000313" key="1">
    <source>
        <dbReference type="EMBL" id="MDV2911596.1"/>
    </source>
</evidence>
<dbReference type="Proteomes" id="UP001280415">
    <property type="component" value="Unassembled WGS sequence"/>
</dbReference>
<dbReference type="RefSeq" id="WP_317052284.1">
    <property type="nucleotide sequence ID" value="NZ_CP140878.1"/>
</dbReference>
<proteinExistence type="predicted"/>
<protein>
    <recommendedName>
        <fullName evidence="3">Mga helix-turn-helix domain-containing protein</fullName>
    </recommendedName>
</protein>
<gene>
    <name evidence="1" type="ORF">R0H03_06940</name>
</gene>
<name>A0AAW8YPE2_PEDAC</name>
<reference evidence="1" key="2">
    <citation type="submission" date="2023-10" db="EMBL/GenBank/DDBJ databases">
        <authorList>
            <person name="Khurajog B."/>
        </authorList>
    </citation>
    <scope>NUCLEOTIDE SEQUENCE</scope>
    <source>
        <strain evidence="1">BF14</strain>
    </source>
</reference>
<dbReference type="EMBL" id="JAWJAX010000008">
    <property type="protein sequence ID" value="MDV2911596.1"/>
    <property type="molecule type" value="Genomic_DNA"/>
</dbReference>
<evidence type="ECO:0000313" key="2">
    <source>
        <dbReference type="Proteomes" id="UP001280415"/>
    </source>
</evidence>
<evidence type="ECO:0008006" key="3">
    <source>
        <dbReference type="Google" id="ProtNLM"/>
    </source>
</evidence>
<organism evidence="1 2">
    <name type="scientific">Pediococcus acidilactici</name>
    <dbReference type="NCBI Taxonomy" id="1254"/>
    <lineage>
        <taxon>Bacteria</taxon>
        <taxon>Bacillati</taxon>
        <taxon>Bacillota</taxon>
        <taxon>Bacilli</taxon>
        <taxon>Lactobacillales</taxon>
        <taxon>Lactobacillaceae</taxon>
        <taxon>Pediococcus</taxon>
        <taxon>Pediococcus acidilactici group</taxon>
    </lineage>
</organism>
<sequence length="482" mass="55738">MIEKFNRLLDDEQQLVLQMAELYIHDPEKKLSISYLQSELGVSRHQVLMAFDLLKDTVASLNLKNIDLAYDGKGIIAMYGLTTSLLKQLLEEMALRSIRLNVFINSQLGIYGTQAQFTKRFGISRATYYRNIMGIRQLFTEEIFNYRSLTEARLRQVLFSVIHHFFNGIDGLPGEYRLEIPTVLEQICTDCGMCLKYTERKRLVNFAFVQAQRIRQGHVLAELADLSPVTTDDEGPDFGLLNQFWGLEDEDLRREKQYLTIYCRVNELLDFSIDQCCGPQLQERLQDLVDSQTELLYSTFADASLEKAIGRIKRALTQTNAKVFSPFYFSETFVDPTKMPFFNETYPAIDAVVKQLLGEVAKRRQLYIDQDVLTQLYYTYMLILLEHLPVKFLSRTVKITVDFSNGPIFTKYIVTQLQQFAPLNIEIMMELTEETDIFLSDQSFAELDCEQMIWESPPLAADWEQLGDMIVRIKNQSVLESG</sequence>
<dbReference type="AlphaFoldDB" id="A0AAW8YPE2"/>
<reference evidence="1" key="1">
    <citation type="journal article" date="2023" name="PeerJ">
        <title>Selection and evaluation of lactic acid bacteria from chicken feces in Thailand as potential probiotics.</title>
        <authorList>
            <person name="Khurajog B."/>
            <person name="Disastra Y."/>
            <person name="Lawwyne L.D."/>
            <person name="Sirichokchatchawan W."/>
            <person name="Niyomtham W."/>
            <person name="Yindee J."/>
            <person name="Hampson D.J."/>
            <person name="Prapasarakul N."/>
        </authorList>
    </citation>
    <scope>NUCLEOTIDE SEQUENCE</scope>
    <source>
        <strain evidence="1">BF14</strain>
    </source>
</reference>
<comment type="caution">
    <text evidence="1">The sequence shown here is derived from an EMBL/GenBank/DDBJ whole genome shotgun (WGS) entry which is preliminary data.</text>
</comment>